<dbReference type="PANTHER" id="PTHR35897:SF1">
    <property type="entry name" value="METHYLTRANSFERASE AUSD"/>
    <property type="match status" value="1"/>
</dbReference>
<reference evidence="5" key="1">
    <citation type="submission" date="2021-07" db="EMBL/GenBank/DDBJ databases">
        <authorList>
            <person name="Branca A.L. A."/>
        </authorList>
    </citation>
    <scope>NUCLEOTIDE SEQUENCE</scope>
</reference>
<keyword evidence="2" id="KW-0808">Transferase</keyword>
<gene>
    <name evidence="5" type="ORF">PSALAMII_LOCUS4758</name>
</gene>
<protein>
    <recommendedName>
        <fullName evidence="7">Methyltransferase domain-containing protein</fullName>
    </recommendedName>
</protein>
<dbReference type="PANTHER" id="PTHR35897">
    <property type="entry name" value="METHYLTRANSFERASE AUSD"/>
    <property type="match status" value="1"/>
</dbReference>
<evidence type="ECO:0000313" key="5">
    <source>
        <dbReference type="EMBL" id="CAG8372191.1"/>
    </source>
</evidence>
<evidence type="ECO:0000256" key="1">
    <source>
        <dbReference type="ARBA" id="ARBA00005179"/>
    </source>
</evidence>
<dbReference type="OrthoDB" id="425114at2759"/>
<dbReference type="InterPro" id="IPR051654">
    <property type="entry name" value="Meroterpenoid_MTases"/>
</dbReference>
<evidence type="ECO:0000313" key="6">
    <source>
        <dbReference type="Proteomes" id="UP001152592"/>
    </source>
</evidence>
<dbReference type="SUPFAM" id="SSF53335">
    <property type="entry name" value="S-adenosyl-L-methionine-dependent methyltransferases"/>
    <property type="match status" value="1"/>
</dbReference>
<accession>A0A9W4J021</accession>
<name>A0A9W4J021_9EURO</name>
<keyword evidence="3" id="KW-0949">S-adenosyl-L-methionine</keyword>
<dbReference type="InterPro" id="IPR029063">
    <property type="entry name" value="SAM-dependent_MTases_sf"/>
</dbReference>
<dbReference type="Gene3D" id="3.40.50.150">
    <property type="entry name" value="Vaccinia Virus protein VP39"/>
    <property type="match status" value="1"/>
</dbReference>
<comment type="pathway">
    <text evidence="1">Secondary metabolite biosynthesis.</text>
</comment>
<dbReference type="Proteomes" id="UP001152592">
    <property type="component" value="Unassembled WGS sequence"/>
</dbReference>
<dbReference type="GO" id="GO:0016740">
    <property type="term" value="F:transferase activity"/>
    <property type="evidence" value="ECO:0007669"/>
    <property type="project" value="UniProtKB-KW"/>
</dbReference>
<evidence type="ECO:0000256" key="3">
    <source>
        <dbReference type="ARBA" id="ARBA00022691"/>
    </source>
</evidence>
<dbReference type="AlphaFoldDB" id="A0A9W4J021"/>
<organism evidence="5 6">
    <name type="scientific">Penicillium salamii</name>
    <dbReference type="NCBI Taxonomy" id="1612424"/>
    <lineage>
        <taxon>Eukaryota</taxon>
        <taxon>Fungi</taxon>
        <taxon>Dikarya</taxon>
        <taxon>Ascomycota</taxon>
        <taxon>Pezizomycotina</taxon>
        <taxon>Eurotiomycetes</taxon>
        <taxon>Eurotiomycetidae</taxon>
        <taxon>Eurotiales</taxon>
        <taxon>Aspergillaceae</taxon>
        <taxon>Penicillium</taxon>
    </lineage>
</organism>
<evidence type="ECO:0008006" key="7">
    <source>
        <dbReference type="Google" id="ProtNLM"/>
    </source>
</evidence>
<comment type="caution">
    <text evidence="5">The sequence shown here is derived from an EMBL/GenBank/DDBJ whole genome shotgun (WGS) entry which is preliminary data.</text>
</comment>
<dbReference type="EMBL" id="CAJVPD010000228">
    <property type="protein sequence ID" value="CAG8372191.1"/>
    <property type="molecule type" value="Genomic_DNA"/>
</dbReference>
<evidence type="ECO:0000256" key="2">
    <source>
        <dbReference type="ARBA" id="ARBA00022679"/>
    </source>
</evidence>
<proteinExistence type="inferred from homology"/>
<sequence>MTVDTQVSAEFTKSRDVDWYHPTLTQLPEISAQVFREYSGIPEDQVLDHIQRIREKAWEIFPYPCIGIFRFIDFGACQSLVYPSVVERIKEGQTFLDLGCCFGQDIRKLVFDGAPSDNLMGVDLHAGFHKLGYELFGDKESLKARFQAQSIFDDDFLPELQGKIDIIYMGAFLHLFEPVQQKVIMRKVSNLSRDQKGSLVFGRHAGAEEAGQIGGNVGSQWYVYGHSDSTIRELFNGSVEGEWEVNSQLMPFAQKEIDEKNRSGRFGEKVRMMFFSASRL</sequence>
<comment type="similarity">
    <text evidence="4">Belongs to the class I-like SAM-binding methyltransferase superfamily.</text>
</comment>
<evidence type="ECO:0000256" key="4">
    <source>
        <dbReference type="ARBA" id="ARBA00038314"/>
    </source>
</evidence>